<dbReference type="EMBL" id="HBUF01583045">
    <property type="protein sequence ID" value="CAG6770846.1"/>
    <property type="molecule type" value="Transcribed_RNA"/>
</dbReference>
<evidence type="ECO:0000313" key="1">
    <source>
        <dbReference type="EMBL" id="CAG6741764.1"/>
    </source>
</evidence>
<dbReference type="AlphaFoldDB" id="A0A8D9E717"/>
<organism evidence="1">
    <name type="scientific">Cacopsylla melanoneura</name>
    <dbReference type="NCBI Taxonomy" id="428564"/>
    <lineage>
        <taxon>Eukaryota</taxon>
        <taxon>Metazoa</taxon>
        <taxon>Ecdysozoa</taxon>
        <taxon>Arthropoda</taxon>
        <taxon>Hexapoda</taxon>
        <taxon>Insecta</taxon>
        <taxon>Pterygota</taxon>
        <taxon>Neoptera</taxon>
        <taxon>Paraneoptera</taxon>
        <taxon>Hemiptera</taxon>
        <taxon>Sternorrhyncha</taxon>
        <taxon>Psylloidea</taxon>
        <taxon>Psyllidae</taxon>
        <taxon>Psyllinae</taxon>
        <taxon>Cacopsylla</taxon>
    </lineage>
</organism>
<reference evidence="1" key="1">
    <citation type="submission" date="2021-05" db="EMBL/GenBank/DDBJ databases">
        <authorList>
            <person name="Alioto T."/>
            <person name="Alioto T."/>
            <person name="Gomez Garrido J."/>
        </authorList>
    </citation>
    <scope>NUCLEOTIDE SEQUENCE</scope>
</reference>
<dbReference type="CDD" id="cd22753">
    <property type="entry name" value="OTU_ALG13-like"/>
    <property type="match status" value="1"/>
</dbReference>
<protein>
    <submittedName>
        <fullName evidence="1">Bifunctional UDP-N-acetylglucosamine transferase and deubiquitinase ALG13</fullName>
    </submittedName>
</protein>
<dbReference type="EMBL" id="HBUF01095327">
    <property type="protein sequence ID" value="CAG6636708.1"/>
    <property type="molecule type" value="Transcribed_RNA"/>
</dbReference>
<dbReference type="EMBL" id="HBUF01269106">
    <property type="protein sequence ID" value="CAG6684766.1"/>
    <property type="molecule type" value="Transcribed_RNA"/>
</dbReference>
<dbReference type="Gene3D" id="3.90.70.80">
    <property type="match status" value="1"/>
</dbReference>
<dbReference type="EMBL" id="HBUF01583044">
    <property type="protein sequence ID" value="CAG6770845.1"/>
    <property type="molecule type" value="Transcribed_RNA"/>
</dbReference>
<dbReference type="EMBL" id="HBUF01429455">
    <property type="protein sequence ID" value="CAG6741764.1"/>
    <property type="molecule type" value="Transcribed_RNA"/>
</dbReference>
<keyword evidence="1" id="KW-0808">Transferase</keyword>
<accession>A0A8D9E717</accession>
<sequence length="647" mass="75066">MAPSMTHRRYSESSDVYSYKTRSLSEELENWFTSLGLYRKFIARNESCIFRAVSDTRFLTQSYYRFVHRDLLEYTEKLCANQFLFFSQQSELNKEKYLEQLKNPLYYKPSPIDLCIISRMYSYNFKLFCKIDEPPVEIISCIRNTTTIMMYTDFESVYDLVYTQERYAALAFCQHIVYEIYYKYVFKLDDIDYAVKKMLCQETSPTRLVPGYSDVIDSEGFCPNLNIDKQVMPLNAVYAKRFEMRAKCANMRRLLDIGITPFPYKVAKALDPDIYRNIEFDVWVEQKRGSRSGLEIWANSRFVPGVKCIVRFPNGEGSICHIQDVLSDTNEVKVYVVKETQGRMMTVPLDWLETLGQNQVVVAYRRYLRGSWAETIEQTVVTQSEIQCGDISSTGGDMEDQKETVSPYVTPVLSSPHKPVRKFKPKLNTNIAIQCLQDNNQNPEPEPEPNRQEQQVPYMEAAPFMLLPPAPPVFQSPWQHLPCYPELVPSPYNTMVDPVEYHTNVNYNYEDPPPPDYVQAYSPPTYDMYNTMTALFSPEVQRNTFTPAFGPEVHNAPPTLFSPELHTASPVFFTEMTPGMYSAPLFCPEQQAFPFPMHPNELGWHMGDPILAEVDPYLVPPPSYAFCQPDMYQPHEILYYTPINQMV</sequence>
<dbReference type="InterPro" id="IPR049769">
    <property type="entry name" value="OTU_OTU"/>
</dbReference>
<name>A0A8D9E717_9HEMI</name>
<proteinExistence type="predicted"/>
<dbReference type="GO" id="GO:0016740">
    <property type="term" value="F:transferase activity"/>
    <property type="evidence" value="ECO:0007669"/>
    <property type="project" value="UniProtKB-KW"/>
</dbReference>